<protein>
    <submittedName>
        <fullName evidence="2">Uncharacterized protein</fullName>
    </submittedName>
</protein>
<reference evidence="2" key="1">
    <citation type="submission" date="2022-11" db="UniProtKB">
        <authorList>
            <consortium name="WormBaseParasite"/>
        </authorList>
    </citation>
    <scope>IDENTIFICATION</scope>
</reference>
<dbReference type="Proteomes" id="UP000887574">
    <property type="component" value="Unplaced"/>
</dbReference>
<dbReference type="AlphaFoldDB" id="A0A915DT10"/>
<organism evidence="1 2">
    <name type="scientific">Ditylenchus dipsaci</name>
    <dbReference type="NCBI Taxonomy" id="166011"/>
    <lineage>
        <taxon>Eukaryota</taxon>
        <taxon>Metazoa</taxon>
        <taxon>Ecdysozoa</taxon>
        <taxon>Nematoda</taxon>
        <taxon>Chromadorea</taxon>
        <taxon>Rhabditida</taxon>
        <taxon>Tylenchina</taxon>
        <taxon>Tylenchomorpha</taxon>
        <taxon>Sphaerularioidea</taxon>
        <taxon>Anguinidae</taxon>
        <taxon>Anguininae</taxon>
        <taxon>Ditylenchus</taxon>
    </lineage>
</organism>
<sequence length="128" mass="15153">MPKLSVLLRKESVYSNRRHRNELSTKFYTYTADLISIMFRYQLIRVARNWSKCGEGILAGLGDWRRFIQCAARVKLSIQQNDRLSIGINCENACSRHYYIETPKYMEWFDPDFVGIVTILYLSIAWKM</sequence>
<accession>A0A915DT10</accession>
<keyword evidence="1" id="KW-1185">Reference proteome</keyword>
<name>A0A915DT10_9BILA</name>
<dbReference type="WBParaSite" id="jg23214">
    <property type="protein sequence ID" value="jg23214"/>
    <property type="gene ID" value="jg23214"/>
</dbReference>
<evidence type="ECO:0000313" key="2">
    <source>
        <dbReference type="WBParaSite" id="jg23214"/>
    </source>
</evidence>
<proteinExistence type="predicted"/>
<evidence type="ECO:0000313" key="1">
    <source>
        <dbReference type="Proteomes" id="UP000887574"/>
    </source>
</evidence>